<dbReference type="Pfam" id="PF03406">
    <property type="entry name" value="Phage_fiber_2"/>
    <property type="match status" value="1"/>
</dbReference>
<protein>
    <submittedName>
        <fullName evidence="4">Phage tail protein</fullName>
    </submittedName>
</protein>
<evidence type="ECO:0000256" key="2">
    <source>
        <dbReference type="ARBA" id="ARBA00022581"/>
    </source>
</evidence>
<evidence type="ECO:0000256" key="1">
    <source>
        <dbReference type="ARBA" id="ARBA00004328"/>
    </source>
</evidence>
<accession>A0AAD2JQJ5</accession>
<dbReference type="PANTHER" id="PTHR35191:SF1">
    <property type="entry name" value="PROPHAGE SIDE TAIL FIBER PROTEIN HOMOLOG STFQ-RELATED"/>
    <property type="match status" value="1"/>
</dbReference>
<dbReference type="PANTHER" id="PTHR35191">
    <property type="entry name" value="PROPHAGE SIDE TAIL FIBER PROTEIN HOMOLOG STFQ-RELATED"/>
    <property type="match status" value="1"/>
</dbReference>
<dbReference type="GO" id="GO:0046718">
    <property type="term" value="P:symbiont entry into host cell"/>
    <property type="evidence" value="ECO:0007669"/>
    <property type="project" value="InterPro"/>
</dbReference>
<dbReference type="InterPro" id="IPR022225">
    <property type="entry name" value="Phage_tail_fibre_N"/>
</dbReference>
<reference evidence="4" key="1">
    <citation type="submission" date="2023-10" db="EMBL/GenBank/DDBJ databases">
        <authorList>
            <person name="Leclercq S."/>
        </authorList>
    </citation>
    <scope>NUCLEOTIDE SEQUENCE</scope>
    <source>
        <strain evidence="4">F848</strain>
    </source>
</reference>
<proteinExistence type="predicted"/>
<organism evidence="4 5">
    <name type="scientific">Escherichia coli</name>
    <dbReference type="NCBI Taxonomy" id="562"/>
    <lineage>
        <taxon>Bacteria</taxon>
        <taxon>Pseudomonadati</taxon>
        <taxon>Pseudomonadota</taxon>
        <taxon>Gammaproteobacteria</taxon>
        <taxon>Enterobacterales</taxon>
        <taxon>Enterobacteriaceae</taxon>
        <taxon>Escherichia</taxon>
    </lineage>
</organism>
<dbReference type="EMBL" id="CAUZHL010000001">
    <property type="protein sequence ID" value="CAK1207646.1"/>
    <property type="molecule type" value="Genomic_DNA"/>
</dbReference>
<evidence type="ECO:0000313" key="5">
    <source>
        <dbReference type="Proteomes" id="UP001190091"/>
    </source>
</evidence>
<dbReference type="Proteomes" id="UP001190091">
    <property type="component" value="Unassembled WGS sequence"/>
</dbReference>
<feature type="domain" description="Phage tail fibre protein N-terminal" evidence="3">
    <location>
        <begin position="1"/>
        <end position="149"/>
    </location>
</feature>
<dbReference type="InterPro" id="IPR051934">
    <property type="entry name" value="Phage_Tail_Fiber_Structural"/>
</dbReference>
<dbReference type="RefSeq" id="WP_136700619.1">
    <property type="nucleotide sequence ID" value="NZ_CAUZHL010000001.1"/>
</dbReference>
<dbReference type="InterPro" id="IPR005068">
    <property type="entry name" value="Phage_lambda_Stf-r2"/>
</dbReference>
<dbReference type="Pfam" id="PF12571">
    <property type="entry name" value="Phage_tail_fib"/>
    <property type="match status" value="1"/>
</dbReference>
<sequence>MNTDFYSVLTDAGLKKLAAAAASGNQMKITHMAVGDGNGKAVTPGRADTRLVREKYRAPLNSLEEDTERPGHVIAEMVIPEKQGGWWIREFGLFDEDGGMIVTGKFPDTWKPAPGQGGARLISVKVVVAVSHTENIVLKVDPSVVMATREWVNTKAEQLKKELRQPDATTKTKGIVQLSSDINSTSETQAATPGAVKAVNDRVDGKQDADPTLTSLSGKNAQQLRQLLGLGTLATLNRGTGSGNVPDMSHFASKKADYGYQCFPGGIMIQWLRIPSDHTGRAVSQEARVALSGVRLFSVEGNWNANNMIKTLANYQWPRVFGAIYATVATRNHGSAWRVYPVSANKDVRVVSIAWAGEGTDDTYVVGVGRV</sequence>
<comment type="subcellular location">
    <subcellularLocation>
        <location evidence="1">Virion</location>
    </subcellularLocation>
</comment>
<evidence type="ECO:0000259" key="3">
    <source>
        <dbReference type="Pfam" id="PF12571"/>
    </source>
</evidence>
<comment type="caution">
    <text evidence="4">The sequence shown here is derived from an EMBL/GenBank/DDBJ whole genome shotgun (WGS) entry which is preliminary data.</text>
</comment>
<gene>
    <name evidence="4" type="ORF">FGAF848_08600</name>
</gene>
<evidence type="ECO:0000313" key="4">
    <source>
        <dbReference type="EMBL" id="CAK1207646.1"/>
    </source>
</evidence>
<keyword evidence="2" id="KW-0945">Host-virus interaction</keyword>
<dbReference type="AlphaFoldDB" id="A0AAD2JQJ5"/>
<name>A0AAD2JQJ5_ECOLX</name>
<dbReference type="GO" id="GO:0019062">
    <property type="term" value="P:virion attachment to host cell"/>
    <property type="evidence" value="ECO:0007669"/>
    <property type="project" value="InterPro"/>
</dbReference>